<dbReference type="STRING" id="1042311.A0A2T3Z570"/>
<dbReference type="SUPFAM" id="SSF81383">
    <property type="entry name" value="F-box domain"/>
    <property type="match status" value="1"/>
</dbReference>
<dbReference type="OrthoDB" id="2687876at2759"/>
<dbReference type="PROSITE" id="PS50181">
    <property type="entry name" value="FBOX"/>
    <property type="match status" value="1"/>
</dbReference>
<sequence>MASVGLELVSHPPPHESSYDALQREQDDAIIRVAGYHRMDYAMLTAFVSSSDHSVVKSSILTSGIVPRMGLGVLNQLPVELLFQTLRHMDMQSLFNLRQTNLRARQIVDSLKEYKAVVAHGLMAYCALLRMKLATHVTLLDFYRVLCTKDCAFCGKFGGFVFLPTWMRCCFECIEEDPETRMVRVAEVRRLFRLSRAEVSQQRSFQSFTGLYTEGLYSMRRSYQQHRIKLVPYFPAMKEFGDRLETGAAHSQRPFWDPIHNFMASCELPYYDPQTKVVEEGISCTGCERTEDGEPIELNPPFGYNDLFDERPWSEVFSREGYLKHFKICAQAQALWKSSPEAALEAMIKRDTCQY</sequence>
<dbReference type="Proteomes" id="UP000240493">
    <property type="component" value="Unassembled WGS sequence"/>
</dbReference>
<feature type="domain" description="F-box" evidence="1">
    <location>
        <begin position="71"/>
        <end position="117"/>
    </location>
</feature>
<protein>
    <recommendedName>
        <fullName evidence="1">F-box domain-containing protein</fullName>
    </recommendedName>
</protein>
<evidence type="ECO:0000313" key="3">
    <source>
        <dbReference type="Proteomes" id="UP000240493"/>
    </source>
</evidence>
<dbReference type="InterPro" id="IPR036047">
    <property type="entry name" value="F-box-like_dom_sf"/>
</dbReference>
<name>A0A2T3Z570_TRIA4</name>
<gene>
    <name evidence="2" type="ORF">M441DRAFT_58805</name>
</gene>
<dbReference type="AlphaFoldDB" id="A0A2T3Z570"/>
<proteinExistence type="predicted"/>
<evidence type="ECO:0000259" key="1">
    <source>
        <dbReference type="PROSITE" id="PS50181"/>
    </source>
</evidence>
<accession>A0A2T3Z570</accession>
<evidence type="ECO:0000313" key="2">
    <source>
        <dbReference type="EMBL" id="PTB39971.1"/>
    </source>
</evidence>
<dbReference type="InterPro" id="IPR001810">
    <property type="entry name" value="F-box_dom"/>
</dbReference>
<dbReference type="Pfam" id="PF00646">
    <property type="entry name" value="F-box"/>
    <property type="match status" value="1"/>
</dbReference>
<organism evidence="2 3">
    <name type="scientific">Trichoderma asperellum (strain ATCC 204424 / CBS 433.97 / NBRC 101777)</name>
    <dbReference type="NCBI Taxonomy" id="1042311"/>
    <lineage>
        <taxon>Eukaryota</taxon>
        <taxon>Fungi</taxon>
        <taxon>Dikarya</taxon>
        <taxon>Ascomycota</taxon>
        <taxon>Pezizomycotina</taxon>
        <taxon>Sordariomycetes</taxon>
        <taxon>Hypocreomycetidae</taxon>
        <taxon>Hypocreales</taxon>
        <taxon>Hypocreaceae</taxon>
        <taxon>Trichoderma</taxon>
    </lineage>
</organism>
<reference evidence="2 3" key="1">
    <citation type="submission" date="2016-07" db="EMBL/GenBank/DDBJ databases">
        <title>Multiple horizontal gene transfer events from other fungi enriched the ability of initially mycotrophic Trichoderma (Ascomycota) to feed on dead plant biomass.</title>
        <authorList>
            <consortium name="DOE Joint Genome Institute"/>
            <person name="Aerts A."/>
            <person name="Atanasova L."/>
            <person name="Chenthamara K."/>
            <person name="Zhang J."/>
            <person name="Grujic M."/>
            <person name="Henrissat B."/>
            <person name="Kuo A."/>
            <person name="Salamov A."/>
            <person name="Lipzen A."/>
            <person name="Labutti K."/>
            <person name="Barry K."/>
            <person name="Miao Y."/>
            <person name="Rahimi M.J."/>
            <person name="Shen Q."/>
            <person name="Grigoriev I.V."/>
            <person name="Kubicek C.P."/>
            <person name="Druzhinina I.S."/>
        </authorList>
    </citation>
    <scope>NUCLEOTIDE SEQUENCE [LARGE SCALE GENOMIC DNA]</scope>
    <source>
        <strain evidence="2 3">CBS 433.97</strain>
    </source>
</reference>
<keyword evidence="3" id="KW-1185">Reference proteome</keyword>
<dbReference type="EMBL" id="KZ679263">
    <property type="protein sequence ID" value="PTB39971.1"/>
    <property type="molecule type" value="Genomic_DNA"/>
</dbReference>